<keyword evidence="2" id="KW-1185">Reference proteome</keyword>
<sequence>MSNKKVKGLLKGLRYISQIFVTYAESEKEQEIQIGCPTDVKHVAHIGWDGPSVNSPSWMNEFKTAPGFASAPMTLTGDTQSKAQDNNVKWVSEDTKRRSSRSVTQGRDLPELPKSSRRQTNTIDSPTRGKTRQSRKTSSNRPSNLKDSPDESKQELIMSNDSGELLLDGGSQAQNIPRKTRRKKSKDKDSSSGSSYVSSSSKLGSKTQQPSDPNLDCDDSTPTSKSSNKPSSFEENENCERGMTGVVS</sequence>
<name>A0ACB0K6B4_TRIPR</name>
<protein>
    <submittedName>
        <fullName evidence="1">Uncharacterized protein</fullName>
    </submittedName>
</protein>
<proteinExistence type="predicted"/>
<reference evidence="1" key="1">
    <citation type="submission" date="2023-10" db="EMBL/GenBank/DDBJ databases">
        <authorList>
            <person name="Rodriguez Cubillos JULIANA M."/>
            <person name="De Vega J."/>
        </authorList>
    </citation>
    <scope>NUCLEOTIDE SEQUENCE</scope>
</reference>
<accession>A0ACB0K6B4</accession>
<evidence type="ECO:0000313" key="2">
    <source>
        <dbReference type="Proteomes" id="UP001177021"/>
    </source>
</evidence>
<dbReference type="EMBL" id="CASHSV030000179">
    <property type="protein sequence ID" value="CAJ2651808.1"/>
    <property type="molecule type" value="Genomic_DNA"/>
</dbReference>
<evidence type="ECO:0000313" key="1">
    <source>
        <dbReference type="EMBL" id="CAJ2651808.1"/>
    </source>
</evidence>
<dbReference type="Proteomes" id="UP001177021">
    <property type="component" value="Unassembled WGS sequence"/>
</dbReference>
<comment type="caution">
    <text evidence="1">The sequence shown here is derived from an EMBL/GenBank/DDBJ whole genome shotgun (WGS) entry which is preliminary data.</text>
</comment>
<gene>
    <name evidence="1" type="ORF">MILVUS5_LOCUS19386</name>
</gene>
<organism evidence="1 2">
    <name type="scientific">Trifolium pratense</name>
    <name type="common">Red clover</name>
    <dbReference type="NCBI Taxonomy" id="57577"/>
    <lineage>
        <taxon>Eukaryota</taxon>
        <taxon>Viridiplantae</taxon>
        <taxon>Streptophyta</taxon>
        <taxon>Embryophyta</taxon>
        <taxon>Tracheophyta</taxon>
        <taxon>Spermatophyta</taxon>
        <taxon>Magnoliopsida</taxon>
        <taxon>eudicotyledons</taxon>
        <taxon>Gunneridae</taxon>
        <taxon>Pentapetalae</taxon>
        <taxon>rosids</taxon>
        <taxon>fabids</taxon>
        <taxon>Fabales</taxon>
        <taxon>Fabaceae</taxon>
        <taxon>Papilionoideae</taxon>
        <taxon>50 kb inversion clade</taxon>
        <taxon>NPAAA clade</taxon>
        <taxon>Hologalegina</taxon>
        <taxon>IRL clade</taxon>
        <taxon>Trifolieae</taxon>
        <taxon>Trifolium</taxon>
    </lineage>
</organism>